<reference evidence="5 6" key="1">
    <citation type="journal article" date="2014" name="Genome Announc.">
        <title>Draft Genome Sequence of Propane- and Butane-Oxidizing Actinobacterium Rhodococcus ruber IEGM 231.</title>
        <authorList>
            <person name="Ivshina I.B."/>
            <person name="Kuyukina M.S."/>
            <person name="Krivoruchko A.V."/>
            <person name="Barbe V."/>
            <person name="Fischer C."/>
        </authorList>
    </citation>
    <scope>NUCLEOTIDE SEQUENCE [LARGE SCALE GENOMIC DNA]</scope>
</reference>
<dbReference type="GO" id="GO:0003700">
    <property type="term" value="F:DNA-binding transcription factor activity"/>
    <property type="evidence" value="ECO:0007669"/>
    <property type="project" value="InterPro"/>
</dbReference>
<dbReference type="InterPro" id="IPR050204">
    <property type="entry name" value="AraC_XylS_family_regulators"/>
</dbReference>
<organism evidence="5 6">
    <name type="scientific">Rhodococcus ruber</name>
    <dbReference type="NCBI Taxonomy" id="1830"/>
    <lineage>
        <taxon>Bacteria</taxon>
        <taxon>Bacillati</taxon>
        <taxon>Actinomycetota</taxon>
        <taxon>Actinomycetes</taxon>
        <taxon>Mycobacteriales</taxon>
        <taxon>Nocardiaceae</taxon>
        <taxon>Rhodococcus</taxon>
    </lineage>
</organism>
<evidence type="ECO:0000313" key="6">
    <source>
        <dbReference type="Proteomes" id="UP000042997"/>
    </source>
</evidence>
<accession>A0A098BI69</accession>
<proteinExistence type="predicted"/>
<evidence type="ECO:0000256" key="2">
    <source>
        <dbReference type="ARBA" id="ARBA00023125"/>
    </source>
</evidence>
<dbReference type="EMBL" id="CCSD01000046">
    <property type="protein sequence ID" value="CDZ87925.1"/>
    <property type="molecule type" value="Genomic_DNA"/>
</dbReference>
<dbReference type="PRINTS" id="PR00032">
    <property type="entry name" value="HTHARAC"/>
</dbReference>
<dbReference type="Gene3D" id="1.10.10.60">
    <property type="entry name" value="Homeodomain-like"/>
    <property type="match status" value="1"/>
</dbReference>
<keyword evidence="2" id="KW-0238">DNA-binding</keyword>
<dbReference type="SUPFAM" id="SSF46689">
    <property type="entry name" value="Homeodomain-like"/>
    <property type="match status" value="1"/>
</dbReference>
<dbReference type="eggNOG" id="COG2207">
    <property type="taxonomic scope" value="Bacteria"/>
</dbReference>
<dbReference type="InterPro" id="IPR018062">
    <property type="entry name" value="HTH_AraC-typ_CS"/>
</dbReference>
<dbReference type="InterPro" id="IPR009057">
    <property type="entry name" value="Homeodomain-like_sf"/>
</dbReference>
<dbReference type="Pfam" id="PF12833">
    <property type="entry name" value="HTH_18"/>
    <property type="match status" value="1"/>
</dbReference>
<dbReference type="InterPro" id="IPR018060">
    <property type="entry name" value="HTH_AraC"/>
</dbReference>
<dbReference type="InterPro" id="IPR035418">
    <property type="entry name" value="AraC-bd_2"/>
</dbReference>
<keyword evidence="1" id="KW-0805">Transcription regulation</keyword>
<evidence type="ECO:0000313" key="5">
    <source>
        <dbReference type="EMBL" id="CDZ87925.1"/>
    </source>
</evidence>
<dbReference type="GO" id="GO:0043565">
    <property type="term" value="F:sequence-specific DNA binding"/>
    <property type="evidence" value="ECO:0007669"/>
    <property type="project" value="InterPro"/>
</dbReference>
<dbReference type="SMART" id="SM00342">
    <property type="entry name" value="HTH_ARAC"/>
    <property type="match status" value="1"/>
</dbReference>
<evidence type="ECO:0000259" key="4">
    <source>
        <dbReference type="PROSITE" id="PS01124"/>
    </source>
</evidence>
<dbReference type="Proteomes" id="UP000042997">
    <property type="component" value="Unassembled WGS sequence"/>
</dbReference>
<keyword evidence="3" id="KW-0804">Transcription</keyword>
<name>A0A098BI69_9NOCA</name>
<evidence type="ECO:0000256" key="3">
    <source>
        <dbReference type="ARBA" id="ARBA00023163"/>
    </source>
</evidence>
<dbReference type="PROSITE" id="PS00041">
    <property type="entry name" value="HTH_ARAC_FAMILY_1"/>
    <property type="match status" value="1"/>
</dbReference>
<feature type="domain" description="HTH araC/xylS-type" evidence="4">
    <location>
        <begin position="232"/>
        <end position="332"/>
    </location>
</feature>
<dbReference type="InterPro" id="IPR020449">
    <property type="entry name" value="Tscrpt_reg_AraC-type_HTH"/>
</dbReference>
<dbReference type="AlphaFoldDB" id="A0A098BI69"/>
<dbReference type="PANTHER" id="PTHR46796">
    <property type="entry name" value="HTH-TYPE TRANSCRIPTIONAL ACTIVATOR RHAS-RELATED"/>
    <property type="match status" value="1"/>
</dbReference>
<dbReference type="Pfam" id="PF14525">
    <property type="entry name" value="AraC_binding_2"/>
    <property type="match status" value="1"/>
</dbReference>
<sequence>MCAAAGHIARLCVIGVSDPYPRGVSTAEIGDWDAASRAVADAYFPHELTDLSGTDRPALSLRTVDLGGVTLGRLHWGADVAIACDYPGAYEVNIPLTGRLESRGSHGEVVSAPGQATVFRADTPSMITRWGATCSVLGVKFDRDHLEREADRILGSPVRTKLVLPDQLDLTGPASEWHGLVRALSEQLDGGLEMVSNPIVGAQLAGAVTAAFVLAVSPQDGPAAPPRPGMVRRVLDALNDDPARAWTAADMAELAGTSVRRLQEAFADYVGASPSACLLDIRLSRAHDDLVAGAGAVTVADVAYRWGFGHPGRFATAFKRRYGTTPAQVLRGR</sequence>
<gene>
    <name evidence="5" type="ORF">RHRU231_360045</name>
</gene>
<dbReference type="PROSITE" id="PS01124">
    <property type="entry name" value="HTH_ARAC_FAMILY_2"/>
    <property type="match status" value="1"/>
</dbReference>
<protein>
    <submittedName>
        <fullName evidence="5">AraC family transcriptional regulator</fullName>
    </submittedName>
</protein>
<evidence type="ECO:0000256" key="1">
    <source>
        <dbReference type="ARBA" id="ARBA00023015"/>
    </source>
</evidence>